<name>A0A1G7ZU89_9FIRM</name>
<keyword evidence="3" id="KW-0407">Ion channel</keyword>
<evidence type="ECO:0000313" key="4">
    <source>
        <dbReference type="Proteomes" id="UP000198656"/>
    </source>
</evidence>
<keyword evidence="1" id="KW-1133">Transmembrane helix</keyword>
<keyword evidence="3" id="KW-0406">Ion transport</keyword>
<keyword evidence="3" id="KW-0813">Transport</keyword>
<keyword evidence="4" id="KW-1185">Reference proteome</keyword>
<dbReference type="OrthoDB" id="9810759at2"/>
<feature type="transmembrane region" description="Helical" evidence="1">
    <location>
        <begin position="7"/>
        <end position="27"/>
    </location>
</feature>
<dbReference type="AlphaFoldDB" id="A0A1G7ZU89"/>
<organism evidence="3 4">
    <name type="scientific">Desulfosporosinus hippei DSM 8344</name>
    <dbReference type="NCBI Taxonomy" id="1121419"/>
    <lineage>
        <taxon>Bacteria</taxon>
        <taxon>Bacillati</taxon>
        <taxon>Bacillota</taxon>
        <taxon>Clostridia</taxon>
        <taxon>Eubacteriales</taxon>
        <taxon>Desulfitobacteriaceae</taxon>
        <taxon>Desulfosporosinus</taxon>
    </lineage>
</organism>
<accession>A0A1G7ZU89</accession>
<protein>
    <submittedName>
        <fullName evidence="3">Voltage-gated potassium channel</fullName>
    </submittedName>
</protein>
<feature type="transmembrane region" description="Helical" evidence="1">
    <location>
        <begin position="62"/>
        <end position="82"/>
    </location>
</feature>
<dbReference type="Pfam" id="PF07885">
    <property type="entry name" value="Ion_trans_2"/>
    <property type="match status" value="1"/>
</dbReference>
<dbReference type="InterPro" id="IPR013099">
    <property type="entry name" value="K_chnl_dom"/>
</dbReference>
<proteinExistence type="predicted"/>
<dbReference type="RefSeq" id="WP_092332907.1">
    <property type="nucleotide sequence ID" value="NZ_FNCP01000010.1"/>
</dbReference>
<dbReference type="GO" id="GO:0034220">
    <property type="term" value="P:monoatomic ion transmembrane transport"/>
    <property type="evidence" value="ECO:0007669"/>
    <property type="project" value="UniProtKB-KW"/>
</dbReference>
<sequence>MRSHKILNRFLYLSLILLGIILIDFYYNLLPTYFVIIVVAYFFLSLAFLTNKIIHKEHKKLLFPKIILLSIILILGYANFYYKLSRDLSHAFKDGMILSAIDSVYFSITTFTTTGYGDIYPITNTAKMFVASEMILGYILSTIIMAAFVIRFIEADK</sequence>
<feature type="domain" description="Potassium channel" evidence="2">
    <location>
        <begin position="71"/>
        <end position="152"/>
    </location>
</feature>
<dbReference type="Gene3D" id="1.10.287.70">
    <property type="match status" value="1"/>
</dbReference>
<reference evidence="4" key="1">
    <citation type="submission" date="2016-10" db="EMBL/GenBank/DDBJ databases">
        <authorList>
            <person name="Varghese N."/>
            <person name="Submissions S."/>
        </authorList>
    </citation>
    <scope>NUCLEOTIDE SEQUENCE [LARGE SCALE GENOMIC DNA]</scope>
    <source>
        <strain evidence="4">DSM 8344</strain>
    </source>
</reference>
<dbReference type="SUPFAM" id="SSF81324">
    <property type="entry name" value="Voltage-gated potassium channels"/>
    <property type="match status" value="1"/>
</dbReference>
<feature type="transmembrane region" description="Helical" evidence="1">
    <location>
        <begin position="33"/>
        <end position="50"/>
    </location>
</feature>
<gene>
    <name evidence="3" type="ORF">SAMN05443529_1109</name>
</gene>
<dbReference type="STRING" id="1121419.SAMN05443529_1109"/>
<feature type="transmembrane region" description="Helical" evidence="1">
    <location>
        <begin position="135"/>
        <end position="153"/>
    </location>
</feature>
<evidence type="ECO:0000259" key="2">
    <source>
        <dbReference type="Pfam" id="PF07885"/>
    </source>
</evidence>
<evidence type="ECO:0000313" key="3">
    <source>
        <dbReference type="EMBL" id="SDH12265.1"/>
    </source>
</evidence>
<keyword evidence="1" id="KW-0472">Membrane</keyword>
<keyword evidence="1" id="KW-0812">Transmembrane</keyword>
<dbReference type="EMBL" id="FNCP01000010">
    <property type="protein sequence ID" value="SDH12265.1"/>
    <property type="molecule type" value="Genomic_DNA"/>
</dbReference>
<dbReference type="Proteomes" id="UP000198656">
    <property type="component" value="Unassembled WGS sequence"/>
</dbReference>
<evidence type="ECO:0000256" key="1">
    <source>
        <dbReference type="SAM" id="Phobius"/>
    </source>
</evidence>